<accession>A0A061JP87</accession>
<reference evidence="1 2" key="1">
    <citation type="journal article" date="2013" name="Genome Announc.">
        <title>Draft Genome of the Nitrogen-Fixing Bacterium Pseudomonas stutzeri Strain KOS6 Isolated from Industrial Hydrocarbon Sludge.</title>
        <authorList>
            <person name="Grigoryeva T.V."/>
            <person name="Laikov A.V."/>
            <person name="Naumova R.P."/>
            <person name="Manolov A.I."/>
            <person name="Larin A.K."/>
            <person name="Karpova I.Y."/>
            <person name="Semashko T.A."/>
            <person name="Alexeev D.G."/>
            <person name="Kostryukova E.S."/>
            <person name="Muller R."/>
            <person name="Govorun V.M."/>
        </authorList>
    </citation>
    <scope>NUCLEOTIDE SEQUENCE [LARGE SCALE GENOMIC DNA]</scope>
    <source>
        <strain evidence="1 2">KOS6</strain>
    </source>
</reference>
<comment type="caution">
    <text evidence="1">The sequence shown here is derived from an EMBL/GenBank/DDBJ whole genome shotgun (WGS) entry which is preliminary data.</text>
</comment>
<sequence length="78" mass="8594">MPVEIRTRFTTGTYVATVRGDKRTASNTISARQAAEALARKLGLDPTKLRETQRDLLRSGVELFVHPETPKAKEVANG</sequence>
<dbReference type="AlphaFoldDB" id="A0A061JP87"/>
<evidence type="ECO:0000313" key="1">
    <source>
        <dbReference type="EMBL" id="EWC40170.1"/>
    </source>
</evidence>
<dbReference type="HOGENOM" id="CLU_2719246_0_0_6"/>
<dbReference type="Proteomes" id="UP000026923">
    <property type="component" value="Unassembled WGS sequence"/>
</dbReference>
<organism evidence="1 2">
    <name type="scientific">Stutzerimonas stutzeri KOS6</name>
    <dbReference type="NCBI Taxonomy" id="1218352"/>
    <lineage>
        <taxon>Bacteria</taxon>
        <taxon>Pseudomonadati</taxon>
        <taxon>Pseudomonadota</taxon>
        <taxon>Gammaproteobacteria</taxon>
        <taxon>Pseudomonadales</taxon>
        <taxon>Pseudomonadaceae</taxon>
        <taxon>Stutzerimonas</taxon>
    </lineage>
</organism>
<dbReference type="EMBL" id="AMCZ02000024">
    <property type="protein sequence ID" value="EWC40170.1"/>
    <property type="molecule type" value="Genomic_DNA"/>
</dbReference>
<evidence type="ECO:0000313" key="2">
    <source>
        <dbReference type="Proteomes" id="UP000026923"/>
    </source>
</evidence>
<dbReference type="RefSeq" id="WP_003294402.1">
    <property type="nucleotide sequence ID" value="NZ_KK020676.1"/>
</dbReference>
<protein>
    <submittedName>
        <fullName evidence="1">Uncharacterized protein</fullName>
    </submittedName>
</protein>
<dbReference type="OrthoDB" id="6907249at2"/>
<gene>
    <name evidence="1" type="ORF">B597_016470</name>
</gene>
<proteinExistence type="predicted"/>
<name>A0A061JP87_STUST</name>